<organism evidence="3 4">
    <name type="scientific">Ancylobacter novellus</name>
    <name type="common">Thiobacillus novellus</name>
    <dbReference type="NCBI Taxonomy" id="921"/>
    <lineage>
        <taxon>Bacteria</taxon>
        <taxon>Pseudomonadati</taxon>
        <taxon>Pseudomonadota</taxon>
        <taxon>Alphaproteobacteria</taxon>
        <taxon>Hyphomicrobiales</taxon>
        <taxon>Xanthobacteraceae</taxon>
        <taxon>Ancylobacter</taxon>
    </lineage>
</organism>
<keyword evidence="3" id="KW-0808">Transferase</keyword>
<comment type="caution">
    <text evidence="3">The sequence shown here is derived from an EMBL/GenBank/DDBJ whole genome shotgun (WGS) entry which is preliminary data.</text>
</comment>
<evidence type="ECO:0000313" key="3">
    <source>
        <dbReference type="EMBL" id="PZQ11895.1"/>
    </source>
</evidence>
<dbReference type="EMBL" id="QFPN01000010">
    <property type="protein sequence ID" value="PZQ11895.1"/>
    <property type="molecule type" value="Genomic_DNA"/>
</dbReference>
<dbReference type="CDD" id="cd00198">
    <property type="entry name" value="vWFA"/>
    <property type="match status" value="1"/>
</dbReference>
<dbReference type="InterPro" id="IPR036465">
    <property type="entry name" value="vWFA_dom_sf"/>
</dbReference>
<dbReference type="AlphaFoldDB" id="A0A2W5KA16"/>
<dbReference type="Proteomes" id="UP000249577">
    <property type="component" value="Unassembled WGS sequence"/>
</dbReference>
<dbReference type="GO" id="GO:0016740">
    <property type="term" value="F:transferase activity"/>
    <property type="evidence" value="ECO:0007669"/>
    <property type="project" value="UniProtKB-KW"/>
</dbReference>
<dbReference type="Pfam" id="PF06707">
    <property type="entry name" value="DUF1194"/>
    <property type="match status" value="1"/>
</dbReference>
<feature type="region of interest" description="Disordered" evidence="1">
    <location>
        <begin position="258"/>
        <end position="277"/>
    </location>
</feature>
<dbReference type="PROSITE" id="PS50234">
    <property type="entry name" value="VWFA"/>
    <property type="match status" value="1"/>
</dbReference>
<sequence length="277" mass="29321">MRIASAMILVWIGIVCLYGASSAETSGSMPATALVLSIDTSGSVDEERYNLQREGVAEALEDPVTLSAISASGGAGIYLAIVTWADAAQIGVDWRRVASVEDAAQVAAAVRRLPRTPGEFTCIGGMMRTVLERLVRRLPTPTERVIVDVSGDGIDNCGSVREVEDERDALLAAGATINGLPILVPGENDVVGVGAFRKPGFGLRELPGMSDQEASTIDRWYKDHVIGGPGAFILAAQGYEDFARALRRKLVTEISGLAPAPGETADRNGVRSRRASR</sequence>
<evidence type="ECO:0000256" key="1">
    <source>
        <dbReference type="SAM" id="MobiDB-lite"/>
    </source>
</evidence>
<dbReference type="InterPro" id="IPR002035">
    <property type="entry name" value="VWF_A"/>
</dbReference>
<evidence type="ECO:0000313" key="4">
    <source>
        <dbReference type="Proteomes" id="UP000249577"/>
    </source>
</evidence>
<dbReference type="SUPFAM" id="SSF53300">
    <property type="entry name" value="vWA-like"/>
    <property type="match status" value="1"/>
</dbReference>
<dbReference type="Gene3D" id="3.40.50.410">
    <property type="entry name" value="von Willebrand factor, type A domain"/>
    <property type="match status" value="1"/>
</dbReference>
<name>A0A2W5KA16_ANCNO</name>
<gene>
    <name evidence="3" type="ORF">DI565_17075</name>
</gene>
<reference evidence="3 4" key="1">
    <citation type="submission" date="2017-08" db="EMBL/GenBank/DDBJ databases">
        <title>Infants hospitalized years apart are colonized by the same room-sourced microbial strains.</title>
        <authorList>
            <person name="Brooks B."/>
            <person name="Olm M.R."/>
            <person name="Firek B.A."/>
            <person name="Baker R."/>
            <person name="Thomas B.C."/>
            <person name="Morowitz M.J."/>
            <person name="Banfield J.F."/>
        </authorList>
    </citation>
    <scope>NUCLEOTIDE SEQUENCE [LARGE SCALE GENOMIC DNA]</scope>
    <source>
        <strain evidence="3">S2_005_003_R2_43</strain>
    </source>
</reference>
<feature type="domain" description="VWFA" evidence="2">
    <location>
        <begin position="33"/>
        <end position="254"/>
    </location>
</feature>
<protein>
    <submittedName>
        <fullName evidence="3">tRNA delta(2)-isopentenylpyrophosphate transferase</fullName>
    </submittedName>
</protein>
<dbReference type="InterPro" id="IPR010607">
    <property type="entry name" value="DUF1194"/>
</dbReference>
<accession>A0A2W5KA16</accession>
<evidence type="ECO:0000259" key="2">
    <source>
        <dbReference type="PROSITE" id="PS50234"/>
    </source>
</evidence>
<proteinExistence type="predicted"/>